<proteinExistence type="predicted"/>
<dbReference type="Proteomes" id="UP000195162">
    <property type="component" value="Unassembled WGS sequence"/>
</dbReference>
<feature type="domain" description="Lysozyme inhibitor LprI-like N-terminal" evidence="1">
    <location>
        <begin position="32"/>
        <end position="116"/>
    </location>
</feature>
<evidence type="ECO:0000313" key="2">
    <source>
        <dbReference type="EMBL" id="OTU27780.1"/>
    </source>
</evidence>
<dbReference type="RefSeq" id="WP_086376041.1">
    <property type="nucleotide sequence ID" value="NZ_JADVOL010000003.1"/>
</dbReference>
<reference evidence="2 3" key="1">
    <citation type="submission" date="2017-05" db="EMBL/GenBank/DDBJ databases">
        <authorList>
            <person name="Song R."/>
            <person name="Chenine A.L."/>
            <person name="Ruprecht R.M."/>
        </authorList>
    </citation>
    <scope>NUCLEOTIDE SEQUENCE [LARGE SCALE GENOMIC DNA]</scope>
    <source>
        <strain evidence="2 3">ARLG1955</strain>
    </source>
</reference>
<dbReference type="AlphaFoldDB" id="A0A242U4K8"/>
<sequence length="125" mass="13891">MKKQSLIITSVITMICGCSVIAKPVSTCKTDFDNLSCIRSASSSTNSEMKRILENLYKSVDNVNELKASQIKWAQYKNTYCKEFMGKEAANAQGDGAETVIESCLLNSDKSRLLELKSLNKMYSN</sequence>
<dbReference type="PROSITE" id="PS51257">
    <property type="entry name" value="PROKAR_LIPOPROTEIN"/>
    <property type="match status" value="1"/>
</dbReference>
<accession>A0A242U4K8</accession>
<comment type="caution">
    <text evidence="2">The sequence shown here is derived from an EMBL/GenBank/DDBJ whole genome shotgun (WGS) entry which is preliminary data.</text>
</comment>
<dbReference type="InterPro" id="IPR009739">
    <property type="entry name" value="LprI-like_N"/>
</dbReference>
<dbReference type="EMBL" id="NGIR01000024">
    <property type="protein sequence ID" value="OTU27780.1"/>
    <property type="molecule type" value="Genomic_DNA"/>
</dbReference>
<dbReference type="Pfam" id="PF07007">
    <property type="entry name" value="LprI"/>
    <property type="match status" value="1"/>
</dbReference>
<organism evidence="2 3">
    <name type="scientific">Acinetobacter pittii</name>
    <name type="common">Acinetobacter genomosp. 3</name>
    <dbReference type="NCBI Taxonomy" id="48296"/>
    <lineage>
        <taxon>Bacteria</taxon>
        <taxon>Pseudomonadati</taxon>
        <taxon>Pseudomonadota</taxon>
        <taxon>Gammaproteobacteria</taxon>
        <taxon>Moraxellales</taxon>
        <taxon>Moraxellaceae</taxon>
        <taxon>Acinetobacter</taxon>
        <taxon>Acinetobacter calcoaceticus/baumannii complex</taxon>
    </lineage>
</organism>
<gene>
    <name evidence="2" type="ORF">CAT59_09045</name>
</gene>
<protein>
    <recommendedName>
        <fullName evidence="1">Lysozyme inhibitor LprI-like N-terminal domain-containing protein</fullName>
    </recommendedName>
</protein>
<dbReference type="Gene3D" id="1.20.1270.180">
    <property type="match status" value="1"/>
</dbReference>
<evidence type="ECO:0000313" key="3">
    <source>
        <dbReference type="Proteomes" id="UP000195162"/>
    </source>
</evidence>
<evidence type="ECO:0000259" key="1">
    <source>
        <dbReference type="Pfam" id="PF07007"/>
    </source>
</evidence>
<name>A0A242U4K8_ACIPI</name>